<feature type="transmembrane region" description="Helical" evidence="2">
    <location>
        <begin position="149"/>
        <end position="168"/>
    </location>
</feature>
<proteinExistence type="inferred from homology"/>
<evidence type="ECO:0000313" key="4">
    <source>
        <dbReference type="EMBL" id="MFB5266962.1"/>
    </source>
</evidence>
<dbReference type="RefSeq" id="WP_375354928.1">
    <property type="nucleotide sequence ID" value="NZ_JBHHMI010000006.1"/>
</dbReference>
<sequence>MGVMYIGCAIFLAAALITDLRSMKIPNKLTLPAALGGLVVHAVSGGWEGILFACAGLGTGFVLLLVMYWMGAVGAGDVKLFAGIGAWTGAAFVFQSAIYSVMFAGVIGLFIVLWKREAVLRLRRVLFNLGGFLIFRGGNPFKAGWESQLRFPFMVAVIPGVISAYVYLSI</sequence>
<comment type="caution">
    <text evidence="4">The sequence shown here is derived from an EMBL/GenBank/DDBJ whole genome shotgun (WGS) entry which is preliminary data.</text>
</comment>
<evidence type="ECO:0000313" key="5">
    <source>
        <dbReference type="Proteomes" id="UP001580346"/>
    </source>
</evidence>
<dbReference type="EMBL" id="JBHHMI010000006">
    <property type="protein sequence ID" value="MFB5266962.1"/>
    <property type="molecule type" value="Genomic_DNA"/>
</dbReference>
<dbReference type="PANTHER" id="PTHR30487:SF0">
    <property type="entry name" value="PREPILIN LEADER PEPTIDASE_N-METHYLTRANSFERASE-RELATED"/>
    <property type="match status" value="1"/>
</dbReference>
<feature type="transmembrane region" description="Helical" evidence="2">
    <location>
        <begin position="46"/>
        <end position="69"/>
    </location>
</feature>
<keyword evidence="2" id="KW-1133">Transmembrane helix</keyword>
<keyword evidence="2" id="KW-0812">Transmembrane</keyword>
<organism evidence="4 5">
    <name type="scientific">Paenibacillus enshidis</name>
    <dbReference type="NCBI Taxonomy" id="1458439"/>
    <lineage>
        <taxon>Bacteria</taxon>
        <taxon>Bacillati</taxon>
        <taxon>Bacillota</taxon>
        <taxon>Bacilli</taxon>
        <taxon>Bacillales</taxon>
        <taxon>Paenibacillaceae</taxon>
        <taxon>Paenibacillus</taxon>
    </lineage>
</organism>
<evidence type="ECO:0000256" key="2">
    <source>
        <dbReference type="SAM" id="Phobius"/>
    </source>
</evidence>
<accession>A0ABV5ARZ4</accession>
<dbReference type="InterPro" id="IPR000045">
    <property type="entry name" value="Prepilin_IV_endopep_pep"/>
</dbReference>
<comment type="similarity">
    <text evidence="1">Belongs to the peptidase A24 family.</text>
</comment>
<name>A0ABV5ARZ4_9BACL</name>
<dbReference type="Gene3D" id="1.20.120.1220">
    <property type="match status" value="1"/>
</dbReference>
<evidence type="ECO:0000259" key="3">
    <source>
        <dbReference type="Pfam" id="PF01478"/>
    </source>
</evidence>
<keyword evidence="5" id="KW-1185">Reference proteome</keyword>
<gene>
    <name evidence="4" type="ORF">ACE41H_09190</name>
</gene>
<dbReference type="InterPro" id="IPR050882">
    <property type="entry name" value="Prepilin_peptidase/N-MTase"/>
</dbReference>
<evidence type="ECO:0000256" key="1">
    <source>
        <dbReference type="ARBA" id="ARBA00005801"/>
    </source>
</evidence>
<reference evidence="4 5" key="1">
    <citation type="submission" date="2024-09" db="EMBL/GenBank/DDBJ databases">
        <title>Paenibacillus zeirhizospherea sp. nov., isolated from surface of the maize (Zea mays) roots in a horticulture field, Hungary.</title>
        <authorList>
            <person name="Marton D."/>
            <person name="Farkas M."/>
            <person name="Bedics A."/>
            <person name="Toth E."/>
            <person name="Tancsics A."/>
            <person name="Boka K."/>
            <person name="Maroti G."/>
            <person name="Kriszt B."/>
            <person name="Cserhati M."/>
        </authorList>
    </citation>
    <scope>NUCLEOTIDE SEQUENCE [LARGE SCALE GENOMIC DNA]</scope>
    <source>
        <strain evidence="4 5">KCTC 33519</strain>
    </source>
</reference>
<keyword evidence="2" id="KW-0472">Membrane</keyword>
<dbReference type="PANTHER" id="PTHR30487">
    <property type="entry name" value="TYPE 4 PREPILIN-LIKE PROTEINS LEADER PEPTIDE-PROCESSING ENZYME"/>
    <property type="match status" value="1"/>
</dbReference>
<feature type="domain" description="Prepilin type IV endopeptidase peptidase" evidence="3">
    <location>
        <begin position="8"/>
        <end position="109"/>
    </location>
</feature>
<dbReference type="Pfam" id="PF01478">
    <property type="entry name" value="Peptidase_A24"/>
    <property type="match status" value="1"/>
</dbReference>
<feature type="transmembrane region" description="Helical" evidence="2">
    <location>
        <begin position="81"/>
        <end position="114"/>
    </location>
</feature>
<protein>
    <submittedName>
        <fullName evidence="4">Prepilin peptidase</fullName>
    </submittedName>
</protein>
<dbReference type="Proteomes" id="UP001580346">
    <property type="component" value="Unassembled WGS sequence"/>
</dbReference>